<evidence type="ECO:0000313" key="6">
    <source>
        <dbReference type="Proteomes" id="UP000256845"/>
    </source>
</evidence>
<evidence type="ECO:0000256" key="1">
    <source>
        <dbReference type="ARBA" id="ARBA00022741"/>
    </source>
</evidence>
<dbReference type="Gene3D" id="1.10.510.10">
    <property type="entry name" value="Transferase(Phosphotransferase) domain 1"/>
    <property type="match status" value="2"/>
</dbReference>
<keyword evidence="1 3" id="KW-0547">Nucleotide-binding</keyword>
<sequence length="1183" mass="132738">MQDATVIGPYNLTGILGSGAMGVIYSASHARTGQVAAVKTVLKQEASKLSQIRREIHALASLDHPGIVKILDYGESNSQPWYAMEWLEGSTLRDLIHTRWGEHKRRSKTRRQHFSIDEGPESTVNLTMDPLLDDLLDDPTDGQNTPFPVGAKAAAGQLIESLSLIQRVCETLSFLHGEGLVHRDLKPDNIFIRKDGLPVLVDFGLAADARGTIGREQITAMHRAAGSPAYMPPEQIRGEMLDARCDLYAIGCVLYNLVTGSPPFTGSEKQVTKGHLWRAPVPPTSVISDVPQGLNKLIMDLLAKDPDERMGYAENVAMVLESVGTNPLPWNLPLPKVRAYIYRSAFVGHKELMRATRDRLTDPLEGRGRCIMVAGESGAGKTRFALETASLALRRSMTVITGECLPGGRGDDDRDDHVHSAPLQPLRSFTEMVADYCIEHGREAQDEILGEHAALLGIHFPAIAKLPGIRDLPPPPPLPVDAARTRIFRAMRDCLNGFAAIQPILLILDDLQWADELTLGFVNFILDNALENMPILLLCTFRSEERTEEIDQLTGGALVSNLELTQLSVDEVQQMTSGMLALQQPPSEFIRFLAQRSSGNPFFIAEYLRCAVAAKVLVRDSYGRWTCAENGSLDSAVFEKLPLPQSLKQLIELRLSKLSRAARRLVDTAALVGRVFDLSLIQQVEWITEDKILDLVEELIRRQILEQSEDGRYRFLHDKIREIAESYLRDDEKSQLHGKIAIAFENAQSPDADIDHARLGRHWALAGEPERAAPHLGKAAHHAASIHAVSEAANLARAALREIRAIRARNLENEERWRREALGLYELLGDMHALQADYAKSRMAFAAADNEIRDEIITRTRLARKSGKTWEKEHKHEQALESYSQAEDVLEDNPDDSLEWRHEWIQIKLDRIWVFYWLAQVRDIEAELNEVRPFVETVGLPEHKYHYFMSLVNRNHRLHRYQVPDETLDYARQMLAAAEESNGPVEIAFAHFVYGFALLFADKLERAEAELFEARQACQRIGDVSGDARAAAYLTILYRRQGRIAETEAGARELLKIAQPQKMMDYVGVAYASLGWVAWKKGDGPGITQNNQMAWQAWRDLSFPHPFQWTAAFTELRLSLGWASTDKLMEIVHLLHNPPQMQLPDSINSVLAETIAAHGRGEQQDIRNLIEQALRAAEDLHYL</sequence>
<gene>
    <name evidence="5" type="ORF">DFP90_12315</name>
</gene>
<evidence type="ECO:0000256" key="2">
    <source>
        <dbReference type="ARBA" id="ARBA00022840"/>
    </source>
</evidence>
<feature type="domain" description="Protein kinase" evidence="4">
    <location>
        <begin position="10"/>
        <end position="331"/>
    </location>
</feature>
<dbReference type="PANTHER" id="PTHR16305">
    <property type="entry name" value="TESTICULAR SOLUBLE ADENYLYL CYCLASE"/>
    <property type="match status" value="1"/>
</dbReference>
<dbReference type="RefSeq" id="WP_115939662.1">
    <property type="nucleotide sequence ID" value="NZ_QRDW01000023.1"/>
</dbReference>
<dbReference type="InterPro" id="IPR011990">
    <property type="entry name" value="TPR-like_helical_dom_sf"/>
</dbReference>
<dbReference type="PROSITE" id="PS00675">
    <property type="entry name" value="SIGMA54_INTERACT_1"/>
    <property type="match status" value="1"/>
</dbReference>
<dbReference type="PROSITE" id="PS50011">
    <property type="entry name" value="PROTEIN_KINASE_DOM"/>
    <property type="match status" value="1"/>
</dbReference>
<dbReference type="OrthoDB" id="9801841at2"/>
<feature type="binding site" evidence="3">
    <location>
        <position position="43"/>
    </location>
    <ligand>
        <name>ATP</name>
        <dbReference type="ChEBI" id="CHEBI:30616"/>
    </ligand>
</feature>
<dbReference type="InterPro" id="IPR025662">
    <property type="entry name" value="Sigma_54_int_dom_ATP-bd_1"/>
</dbReference>
<dbReference type="PANTHER" id="PTHR16305:SF28">
    <property type="entry name" value="GUANYLATE CYCLASE DOMAIN-CONTAINING PROTEIN"/>
    <property type="match status" value="1"/>
</dbReference>
<organism evidence="5 6">
    <name type="scientific">Aestuariispira insulae</name>
    <dbReference type="NCBI Taxonomy" id="1461337"/>
    <lineage>
        <taxon>Bacteria</taxon>
        <taxon>Pseudomonadati</taxon>
        <taxon>Pseudomonadota</taxon>
        <taxon>Alphaproteobacteria</taxon>
        <taxon>Rhodospirillales</taxon>
        <taxon>Kiloniellaceae</taxon>
        <taxon>Aestuariispira</taxon>
    </lineage>
</organism>
<dbReference type="Proteomes" id="UP000256845">
    <property type="component" value="Unassembled WGS sequence"/>
</dbReference>
<reference evidence="5 6" key="1">
    <citation type="submission" date="2018-07" db="EMBL/GenBank/DDBJ databases">
        <title>Genomic Encyclopedia of Type Strains, Phase III (KMG-III): the genomes of soil and plant-associated and newly described type strains.</title>
        <authorList>
            <person name="Whitman W."/>
        </authorList>
    </citation>
    <scope>NUCLEOTIDE SEQUENCE [LARGE SCALE GENOMIC DNA]</scope>
    <source>
        <strain evidence="5 6">CECT 8488</strain>
    </source>
</reference>
<keyword evidence="2 3" id="KW-0067">ATP-binding</keyword>
<dbReference type="InterPro" id="IPR008271">
    <property type="entry name" value="Ser/Thr_kinase_AS"/>
</dbReference>
<dbReference type="SMART" id="SM00220">
    <property type="entry name" value="S_TKc"/>
    <property type="match status" value="1"/>
</dbReference>
<evidence type="ECO:0000259" key="4">
    <source>
        <dbReference type="PROSITE" id="PS50011"/>
    </source>
</evidence>
<comment type="caution">
    <text evidence="5">The sequence shown here is derived from an EMBL/GenBank/DDBJ whole genome shotgun (WGS) entry which is preliminary data.</text>
</comment>
<dbReference type="AlphaFoldDB" id="A0A3D9H1I8"/>
<dbReference type="GO" id="GO:0004672">
    <property type="term" value="F:protein kinase activity"/>
    <property type="evidence" value="ECO:0007669"/>
    <property type="project" value="InterPro"/>
</dbReference>
<dbReference type="Pfam" id="PF13191">
    <property type="entry name" value="AAA_16"/>
    <property type="match status" value="1"/>
</dbReference>
<name>A0A3D9H1I8_9PROT</name>
<protein>
    <submittedName>
        <fullName evidence="5">Putative ATPase</fullName>
    </submittedName>
</protein>
<dbReference type="EMBL" id="QRDW01000023">
    <property type="protein sequence ID" value="RED43372.1"/>
    <property type="molecule type" value="Genomic_DNA"/>
</dbReference>
<dbReference type="InterPro" id="IPR027417">
    <property type="entry name" value="P-loop_NTPase"/>
</dbReference>
<dbReference type="GO" id="GO:0005737">
    <property type="term" value="C:cytoplasm"/>
    <property type="evidence" value="ECO:0007669"/>
    <property type="project" value="TreeGrafter"/>
</dbReference>
<dbReference type="InterPro" id="IPR017441">
    <property type="entry name" value="Protein_kinase_ATP_BS"/>
</dbReference>
<dbReference type="InterPro" id="IPR000719">
    <property type="entry name" value="Prot_kinase_dom"/>
</dbReference>
<dbReference type="SUPFAM" id="SSF48452">
    <property type="entry name" value="TPR-like"/>
    <property type="match status" value="1"/>
</dbReference>
<accession>A0A3D9H1I8</accession>
<dbReference type="PROSITE" id="PS00107">
    <property type="entry name" value="PROTEIN_KINASE_ATP"/>
    <property type="match status" value="1"/>
</dbReference>
<keyword evidence="6" id="KW-1185">Reference proteome</keyword>
<dbReference type="CDD" id="cd14014">
    <property type="entry name" value="STKc_PknB_like"/>
    <property type="match status" value="1"/>
</dbReference>
<dbReference type="Pfam" id="PF00069">
    <property type="entry name" value="Pkinase"/>
    <property type="match status" value="2"/>
</dbReference>
<dbReference type="Gene3D" id="1.25.40.10">
    <property type="entry name" value="Tetratricopeptide repeat domain"/>
    <property type="match status" value="1"/>
</dbReference>
<dbReference type="SUPFAM" id="SSF56112">
    <property type="entry name" value="Protein kinase-like (PK-like)"/>
    <property type="match status" value="1"/>
</dbReference>
<dbReference type="InterPro" id="IPR041664">
    <property type="entry name" value="AAA_16"/>
</dbReference>
<proteinExistence type="predicted"/>
<dbReference type="GO" id="GO:0004016">
    <property type="term" value="F:adenylate cyclase activity"/>
    <property type="evidence" value="ECO:0007669"/>
    <property type="project" value="TreeGrafter"/>
</dbReference>
<dbReference type="GO" id="GO:0005524">
    <property type="term" value="F:ATP binding"/>
    <property type="evidence" value="ECO:0007669"/>
    <property type="project" value="UniProtKB-UniRule"/>
</dbReference>
<evidence type="ECO:0000256" key="3">
    <source>
        <dbReference type="PROSITE-ProRule" id="PRU10141"/>
    </source>
</evidence>
<evidence type="ECO:0000313" key="5">
    <source>
        <dbReference type="EMBL" id="RED43372.1"/>
    </source>
</evidence>
<dbReference type="PROSITE" id="PS00108">
    <property type="entry name" value="PROTEIN_KINASE_ST"/>
    <property type="match status" value="1"/>
</dbReference>
<dbReference type="InterPro" id="IPR011009">
    <property type="entry name" value="Kinase-like_dom_sf"/>
</dbReference>
<dbReference type="SUPFAM" id="SSF52540">
    <property type="entry name" value="P-loop containing nucleoside triphosphate hydrolases"/>
    <property type="match status" value="1"/>
</dbReference>